<reference evidence="7 8" key="1">
    <citation type="submission" date="2019-02" db="EMBL/GenBank/DDBJ databases">
        <title>Genomic Encyclopedia of Archaeal and Bacterial Type Strains, Phase II (KMG-II): from individual species to whole genera.</title>
        <authorList>
            <person name="Goeker M."/>
        </authorList>
    </citation>
    <scope>NUCLEOTIDE SEQUENCE [LARGE SCALE GENOMIC DNA]</scope>
    <source>
        <strain evidence="7 8">DSM 18101</strain>
    </source>
</reference>
<evidence type="ECO:0000313" key="7">
    <source>
        <dbReference type="EMBL" id="RZU29101.1"/>
    </source>
</evidence>
<dbReference type="GO" id="GO:0000976">
    <property type="term" value="F:transcription cis-regulatory region binding"/>
    <property type="evidence" value="ECO:0007669"/>
    <property type="project" value="TreeGrafter"/>
</dbReference>
<dbReference type="SUPFAM" id="SSF46689">
    <property type="entry name" value="Homeodomain-like"/>
    <property type="match status" value="1"/>
</dbReference>
<dbReference type="EMBL" id="SHKW01000008">
    <property type="protein sequence ID" value="RZU29101.1"/>
    <property type="molecule type" value="Genomic_DNA"/>
</dbReference>
<evidence type="ECO:0000256" key="4">
    <source>
        <dbReference type="PROSITE-ProRule" id="PRU00335"/>
    </source>
</evidence>
<feature type="DNA-binding region" description="H-T-H motif" evidence="4">
    <location>
        <begin position="44"/>
        <end position="63"/>
    </location>
</feature>
<comment type="caution">
    <text evidence="7">The sequence shown here is derived from an EMBL/GenBank/DDBJ whole genome shotgun (WGS) entry which is preliminary data.</text>
</comment>
<feature type="domain" description="HTH tetR-type" evidence="6">
    <location>
        <begin position="21"/>
        <end position="81"/>
    </location>
</feature>
<dbReference type="PROSITE" id="PS01081">
    <property type="entry name" value="HTH_TETR_1"/>
    <property type="match status" value="1"/>
</dbReference>
<dbReference type="Gene3D" id="1.10.357.10">
    <property type="entry name" value="Tetracycline Repressor, domain 2"/>
    <property type="match status" value="1"/>
</dbReference>
<dbReference type="PRINTS" id="PR00455">
    <property type="entry name" value="HTHTETR"/>
</dbReference>
<keyword evidence="3" id="KW-0804">Transcription</keyword>
<dbReference type="PANTHER" id="PTHR30055:SF234">
    <property type="entry name" value="HTH-TYPE TRANSCRIPTIONAL REGULATOR BETI"/>
    <property type="match status" value="1"/>
</dbReference>
<feature type="region of interest" description="Disordered" evidence="5">
    <location>
        <begin position="1"/>
        <end position="21"/>
    </location>
</feature>
<dbReference type="AlphaFoldDB" id="A0A4Q7XZ75"/>
<dbReference type="GO" id="GO:0003700">
    <property type="term" value="F:DNA-binding transcription factor activity"/>
    <property type="evidence" value="ECO:0007669"/>
    <property type="project" value="TreeGrafter"/>
</dbReference>
<evidence type="ECO:0000313" key="8">
    <source>
        <dbReference type="Proteomes" id="UP000292958"/>
    </source>
</evidence>
<dbReference type="RefSeq" id="WP_278045566.1">
    <property type="nucleotide sequence ID" value="NZ_SHKW01000008.1"/>
</dbReference>
<evidence type="ECO:0000256" key="2">
    <source>
        <dbReference type="ARBA" id="ARBA00023125"/>
    </source>
</evidence>
<proteinExistence type="predicted"/>
<dbReference type="InterPro" id="IPR023772">
    <property type="entry name" value="DNA-bd_HTH_TetR-type_CS"/>
</dbReference>
<sequence>MSKSSDRSSPERRTPQRQHGERRVITLLDAADAVIAQHGYGGTTMTLIAEHAGSAIGTVYQYFSDKDAVVYALSARYADEMASLWPPLAERLRTLDLDSFVTTLMQALVRFMTERPAYVHLIAAPKQYKRDEGTRFRLRESFAALLRDRDPQLSRTEALLVTGVALRIIMSVVQEYARAKRSDRDRIVEEFSFALKAYLTQRIRRPIGPQK</sequence>
<evidence type="ECO:0000256" key="1">
    <source>
        <dbReference type="ARBA" id="ARBA00023015"/>
    </source>
</evidence>
<dbReference type="PROSITE" id="PS50977">
    <property type="entry name" value="HTH_TETR_2"/>
    <property type="match status" value="1"/>
</dbReference>
<dbReference type="InterPro" id="IPR009057">
    <property type="entry name" value="Homeodomain-like_sf"/>
</dbReference>
<dbReference type="InterPro" id="IPR050109">
    <property type="entry name" value="HTH-type_TetR-like_transc_reg"/>
</dbReference>
<dbReference type="InterPro" id="IPR001647">
    <property type="entry name" value="HTH_TetR"/>
</dbReference>
<dbReference type="Proteomes" id="UP000292958">
    <property type="component" value="Unassembled WGS sequence"/>
</dbReference>
<gene>
    <name evidence="7" type="ORF">BDD14_6699</name>
</gene>
<name>A0A4Q7XZ75_9BACT</name>
<evidence type="ECO:0000256" key="5">
    <source>
        <dbReference type="SAM" id="MobiDB-lite"/>
    </source>
</evidence>
<keyword evidence="2 4" id="KW-0238">DNA-binding</keyword>
<keyword evidence="1" id="KW-0805">Transcription regulation</keyword>
<keyword evidence="8" id="KW-1185">Reference proteome</keyword>
<dbReference type="Pfam" id="PF00440">
    <property type="entry name" value="TetR_N"/>
    <property type="match status" value="1"/>
</dbReference>
<dbReference type="Pfam" id="PF17918">
    <property type="entry name" value="TetR_C_15"/>
    <property type="match status" value="1"/>
</dbReference>
<evidence type="ECO:0000256" key="3">
    <source>
        <dbReference type="ARBA" id="ARBA00023163"/>
    </source>
</evidence>
<accession>A0A4Q7XZ75</accession>
<dbReference type="PANTHER" id="PTHR30055">
    <property type="entry name" value="HTH-TYPE TRANSCRIPTIONAL REGULATOR RUTR"/>
    <property type="match status" value="1"/>
</dbReference>
<protein>
    <submittedName>
        <fullName evidence="7">TetR family transcriptional regulator</fullName>
    </submittedName>
</protein>
<evidence type="ECO:0000259" key="6">
    <source>
        <dbReference type="PROSITE" id="PS50977"/>
    </source>
</evidence>
<dbReference type="InterPro" id="IPR041669">
    <property type="entry name" value="TetR_C_15"/>
</dbReference>
<organism evidence="7 8">
    <name type="scientific">Edaphobacter modestus</name>
    <dbReference type="NCBI Taxonomy" id="388466"/>
    <lineage>
        <taxon>Bacteria</taxon>
        <taxon>Pseudomonadati</taxon>
        <taxon>Acidobacteriota</taxon>
        <taxon>Terriglobia</taxon>
        <taxon>Terriglobales</taxon>
        <taxon>Acidobacteriaceae</taxon>
        <taxon>Edaphobacter</taxon>
    </lineage>
</organism>